<name>A0A0F9D6S9_9ZZZZ</name>
<dbReference type="PROSITE" id="PS51257">
    <property type="entry name" value="PROKAR_LIPOPROTEIN"/>
    <property type="match status" value="1"/>
</dbReference>
<feature type="compositionally biased region" description="Low complexity" evidence="1">
    <location>
        <begin position="66"/>
        <end position="85"/>
    </location>
</feature>
<evidence type="ECO:0000256" key="1">
    <source>
        <dbReference type="SAM" id="MobiDB-lite"/>
    </source>
</evidence>
<dbReference type="AlphaFoldDB" id="A0A0F9D6S9"/>
<comment type="caution">
    <text evidence="2">The sequence shown here is derived from an EMBL/GenBank/DDBJ whole genome shotgun (WGS) entry which is preliminary data.</text>
</comment>
<protein>
    <recommendedName>
        <fullName evidence="3">Lipoprotein</fullName>
    </recommendedName>
</protein>
<evidence type="ECO:0000313" key="2">
    <source>
        <dbReference type="EMBL" id="KKL57448.1"/>
    </source>
</evidence>
<feature type="region of interest" description="Disordered" evidence="1">
    <location>
        <begin position="66"/>
        <end position="91"/>
    </location>
</feature>
<proteinExistence type="predicted"/>
<dbReference type="EMBL" id="LAZR01030161">
    <property type="protein sequence ID" value="KKL57448.1"/>
    <property type="molecule type" value="Genomic_DNA"/>
</dbReference>
<reference evidence="2" key="1">
    <citation type="journal article" date="2015" name="Nature">
        <title>Complex archaea that bridge the gap between prokaryotes and eukaryotes.</title>
        <authorList>
            <person name="Spang A."/>
            <person name="Saw J.H."/>
            <person name="Jorgensen S.L."/>
            <person name="Zaremba-Niedzwiedzka K."/>
            <person name="Martijn J."/>
            <person name="Lind A.E."/>
            <person name="van Eijk R."/>
            <person name="Schleper C."/>
            <person name="Guy L."/>
            <person name="Ettema T.J."/>
        </authorList>
    </citation>
    <scope>NUCLEOTIDE SEQUENCE</scope>
</reference>
<organism evidence="2">
    <name type="scientific">marine sediment metagenome</name>
    <dbReference type="NCBI Taxonomy" id="412755"/>
    <lineage>
        <taxon>unclassified sequences</taxon>
        <taxon>metagenomes</taxon>
        <taxon>ecological metagenomes</taxon>
    </lineage>
</organism>
<sequence length="91" mass="9725">MRLSILILGLLFLAGCATPKANSPIINIYKIVFNGNFTGDCVKDDKGRVSCPKIKHNGTITSTYTTSSDIKPTTSATQTTTASPSFELKAK</sequence>
<evidence type="ECO:0008006" key="3">
    <source>
        <dbReference type="Google" id="ProtNLM"/>
    </source>
</evidence>
<accession>A0A0F9D6S9</accession>
<gene>
    <name evidence="2" type="ORF">LCGC14_2235310</name>
</gene>